<keyword evidence="1" id="KW-0472">Membrane</keyword>
<dbReference type="Proteomes" id="UP001196413">
    <property type="component" value="Unassembled WGS sequence"/>
</dbReference>
<gene>
    <name evidence="2" type="ORF">KIN20_001823</name>
</gene>
<keyword evidence="1" id="KW-1133">Transmembrane helix</keyword>
<comment type="caution">
    <text evidence="2">The sequence shown here is derived from an EMBL/GenBank/DDBJ whole genome shotgun (WGS) entry which is preliminary data.</text>
</comment>
<dbReference type="AlphaFoldDB" id="A0AAD5MDC2"/>
<feature type="transmembrane region" description="Helical" evidence="1">
    <location>
        <begin position="133"/>
        <end position="151"/>
    </location>
</feature>
<evidence type="ECO:0000313" key="3">
    <source>
        <dbReference type="Proteomes" id="UP001196413"/>
    </source>
</evidence>
<name>A0AAD5MDC2_PARTN</name>
<accession>A0AAD5MDC2</accession>
<reference evidence="2" key="1">
    <citation type="submission" date="2021-06" db="EMBL/GenBank/DDBJ databases">
        <title>Parelaphostrongylus tenuis whole genome reference sequence.</title>
        <authorList>
            <person name="Garwood T.J."/>
            <person name="Larsen P.A."/>
            <person name="Fountain-Jones N.M."/>
            <person name="Garbe J.R."/>
            <person name="Macchietto M.G."/>
            <person name="Kania S.A."/>
            <person name="Gerhold R.W."/>
            <person name="Richards J.E."/>
            <person name="Wolf T.M."/>
        </authorList>
    </citation>
    <scope>NUCLEOTIDE SEQUENCE</scope>
    <source>
        <strain evidence="2">MNPRO001-30</strain>
        <tissue evidence="2">Meninges</tissue>
    </source>
</reference>
<keyword evidence="3" id="KW-1185">Reference proteome</keyword>
<organism evidence="2 3">
    <name type="scientific">Parelaphostrongylus tenuis</name>
    <name type="common">Meningeal worm</name>
    <dbReference type="NCBI Taxonomy" id="148309"/>
    <lineage>
        <taxon>Eukaryota</taxon>
        <taxon>Metazoa</taxon>
        <taxon>Ecdysozoa</taxon>
        <taxon>Nematoda</taxon>
        <taxon>Chromadorea</taxon>
        <taxon>Rhabditida</taxon>
        <taxon>Rhabditina</taxon>
        <taxon>Rhabditomorpha</taxon>
        <taxon>Strongyloidea</taxon>
        <taxon>Metastrongylidae</taxon>
        <taxon>Parelaphostrongylus</taxon>
    </lineage>
</organism>
<dbReference type="EMBL" id="JAHQIW010000238">
    <property type="protein sequence ID" value="KAJ1346897.1"/>
    <property type="molecule type" value="Genomic_DNA"/>
</dbReference>
<evidence type="ECO:0000256" key="1">
    <source>
        <dbReference type="SAM" id="Phobius"/>
    </source>
</evidence>
<evidence type="ECO:0000313" key="2">
    <source>
        <dbReference type="EMBL" id="KAJ1346897.1"/>
    </source>
</evidence>
<proteinExistence type="predicted"/>
<protein>
    <submittedName>
        <fullName evidence="2">Uncharacterized protein</fullName>
    </submittedName>
</protein>
<keyword evidence="1" id="KW-0812">Transmembrane</keyword>
<sequence length="152" mass="16547">MITTRTVYSAGDSDSSTIFTHSYVRGITEDCSLFHSTMKLPLRFIASLVFIHLSDALHCNVMNTVQGASVQQCPEHITSCMKFVCKSRGDEEIYKGCNDPANPAVACQTLQGNCEAQGGSGQCYTCAYEMCNSSSGISLITVIIIAFILHWT</sequence>